<dbReference type="GeneID" id="9378724"/>
<organism evidence="1 2">
    <name type="scientific">Coprinopsis cinerea (strain Okayama-7 / 130 / ATCC MYA-4618 / FGSC 9003)</name>
    <name type="common">Inky cap fungus</name>
    <name type="synonym">Hormographiella aspergillata</name>
    <dbReference type="NCBI Taxonomy" id="240176"/>
    <lineage>
        <taxon>Eukaryota</taxon>
        <taxon>Fungi</taxon>
        <taxon>Dikarya</taxon>
        <taxon>Basidiomycota</taxon>
        <taxon>Agaricomycotina</taxon>
        <taxon>Agaricomycetes</taxon>
        <taxon>Agaricomycetidae</taxon>
        <taxon>Agaricales</taxon>
        <taxon>Agaricineae</taxon>
        <taxon>Psathyrellaceae</taxon>
        <taxon>Coprinopsis</taxon>
    </lineage>
</organism>
<proteinExistence type="predicted"/>
<evidence type="ECO:0000313" key="1">
    <source>
        <dbReference type="EMBL" id="EFI27960.1"/>
    </source>
</evidence>
<dbReference type="Proteomes" id="UP000001861">
    <property type="component" value="Unassembled WGS sequence"/>
</dbReference>
<dbReference type="EMBL" id="AACS02000004">
    <property type="protein sequence ID" value="EFI27960.1"/>
    <property type="molecule type" value="Genomic_DNA"/>
</dbReference>
<protein>
    <submittedName>
        <fullName evidence="1">Uncharacterized protein</fullName>
    </submittedName>
</protein>
<comment type="caution">
    <text evidence="1">The sequence shown here is derived from an EMBL/GenBank/DDBJ whole genome shotgun (WGS) entry which is preliminary data.</text>
</comment>
<gene>
    <name evidence="1" type="ORF">CC1G_14452</name>
</gene>
<dbReference type="RefSeq" id="XP_002911454.1">
    <property type="nucleotide sequence ID" value="XM_002911408.1"/>
</dbReference>
<dbReference type="VEuPathDB" id="FungiDB:CC1G_14452"/>
<sequence length="97" mass="11268">MFKPHVGGNLERYTGSLTRNGIHSIQTLWDFHGHSVSSHLGLRHVHLWERNENPGPRVLIQAVLCCMKHTHTHAKTLRADPKFYMHVQREEEETGHE</sequence>
<dbReference type="InParanoid" id="D6RLU6"/>
<accession>D6RLU6</accession>
<name>D6RLU6_COPC7</name>
<dbReference type="HOGENOM" id="CLU_2346604_0_0_1"/>
<dbReference type="AlphaFoldDB" id="D6RLU6"/>
<dbReference type="KEGG" id="cci:CC1G_14452"/>
<evidence type="ECO:0000313" key="2">
    <source>
        <dbReference type="Proteomes" id="UP000001861"/>
    </source>
</evidence>
<reference evidence="1 2" key="1">
    <citation type="journal article" date="2010" name="Proc. Natl. Acad. Sci. U.S.A.">
        <title>Insights into evolution of multicellular fungi from the assembled chromosomes of the mushroom Coprinopsis cinerea (Coprinus cinereus).</title>
        <authorList>
            <person name="Stajich J.E."/>
            <person name="Wilke S.K."/>
            <person name="Ahren D."/>
            <person name="Au C.H."/>
            <person name="Birren B.W."/>
            <person name="Borodovsky M."/>
            <person name="Burns C."/>
            <person name="Canback B."/>
            <person name="Casselton L.A."/>
            <person name="Cheng C.K."/>
            <person name="Deng J."/>
            <person name="Dietrich F.S."/>
            <person name="Fargo D.C."/>
            <person name="Farman M.L."/>
            <person name="Gathman A.C."/>
            <person name="Goldberg J."/>
            <person name="Guigo R."/>
            <person name="Hoegger P.J."/>
            <person name="Hooker J.B."/>
            <person name="Huggins A."/>
            <person name="James T.Y."/>
            <person name="Kamada T."/>
            <person name="Kilaru S."/>
            <person name="Kodira C."/>
            <person name="Kues U."/>
            <person name="Kupfer D."/>
            <person name="Kwan H.S."/>
            <person name="Lomsadze A."/>
            <person name="Li W."/>
            <person name="Lilly W.W."/>
            <person name="Ma L.J."/>
            <person name="Mackey A.J."/>
            <person name="Manning G."/>
            <person name="Martin F."/>
            <person name="Muraguchi H."/>
            <person name="Natvig D.O."/>
            <person name="Palmerini H."/>
            <person name="Ramesh M.A."/>
            <person name="Rehmeyer C.J."/>
            <person name="Roe B.A."/>
            <person name="Shenoy N."/>
            <person name="Stanke M."/>
            <person name="Ter-Hovhannisyan V."/>
            <person name="Tunlid A."/>
            <person name="Velagapudi R."/>
            <person name="Vision T.J."/>
            <person name="Zeng Q."/>
            <person name="Zolan M.E."/>
            <person name="Pukkila P.J."/>
        </authorList>
    </citation>
    <scope>NUCLEOTIDE SEQUENCE [LARGE SCALE GENOMIC DNA]</scope>
    <source>
        <strain evidence="2">Okayama-7 / 130 / ATCC MYA-4618 / FGSC 9003</strain>
    </source>
</reference>
<keyword evidence="2" id="KW-1185">Reference proteome</keyword>